<dbReference type="PANTHER" id="PTHR35908:SF1">
    <property type="entry name" value="CONSERVED PROTEIN"/>
    <property type="match status" value="1"/>
</dbReference>
<dbReference type="Pfam" id="PF18029">
    <property type="entry name" value="Glyoxalase_6"/>
    <property type="match status" value="1"/>
</dbReference>
<feature type="domain" description="VOC" evidence="1">
    <location>
        <begin position="6"/>
        <end position="133"/>
    </location>
</feature>
<evidence type="ECO:0000313" key="3">
    <source>
        <dbReference type="Proteomes" id="UP000515976"/>
    </source>
</evidence>
<dbReference type="InterPro" id="IPR041581">
    <property type="entry name" value="Glyoxalase_6"/>
</dbReference>
<dbReference type="AlphaFoldDB" id="A0A7G9R4Z0"/>
<gene>
    <name evidence="2" type="ORF">H9L10_06905</name>
</gene>
<reference evidence="2 3" key="1">
    <citation type="submission" date="2020-08" db="EMBL/GenBank/DDBJ databases">
        <title>Genome sequence of Phycicoccus endophyticus JCM 31784T.</title>
        <authorList>
            <person name="Hyun D.-W."/>
            <person name="Bae J.-W."/>
        </authorList>
    </citation>
    <scope>NUCLEOTIDE SEQUENCE [LARGE SCALE GENOMIC DNA]</scope>
    <source>
        <strain evidence="2 3">JCM 31784</strain>
    </source>
</reference>
<dbReference type="InterPro" id="IPR037523">
    <property type="entry name" value="VOC_core"/>
</dbReference>
<name>A0A7G9R4Z0_9MICO</name>
<dbReference type="PROSITE" id="PS51819">
    <property type="entry name" value="VOC"/>
    <property type="match status" value="1"/>
</dbReference>
<dbReference type="InterPro" id="IPR029068">
    <property type="entry name" value="Glyas_Bleomycin-R_OHBP_Dase"/>
</dbReference>
<keyword evidence="3" id="KW-1185">Reference proteome</keyword>
<proteinExistence type="predicted"/>
<dbReference type="RefSeq" id="WP_166105248.1">
    <property type="nucleotide sequence ID" value="NZ_BMMY01000001.1"/>
</dbReference>
<sequence length="133" mass="14334">MTTKPVLDLVVLDCPDPLALARFYGEVLGWEVAEGEDPGWVDLVPPGGGVSPENRDGRVSLSFQRIEDWVAPTWPGGEHPQQFHLDLSVPSIEDAEPAVLAAGASVHNHQPSESGSFRVYLDPAGHPFCLVRG</sequence>
<organism evidence="2 3">
    <name type="scientific">Phycicoccus endophyticus</name>
    <dbReference type="NCBI Taxonomy" id="1690220"/>
    <lineage>
        <taxon>Bacteria</taxon>
        <taxon>Bacillati</taxon>
        <taxon>Actinomycetota</taxon>
        <taxon>Actinomycetes</taxon>
        <taxon>Micrococcales</taxon>
        <taxon>Intrasporangiaceae</taxon>
        <taxon>Phycicoccus</taxon>
    </lineage>
</organism>
<accession>A0A7G9R4Z0</accession>
<dbReference type="KEGG" id="pei:H9L10_06905"/>
<evidence type="ECO:0000259" key="1">
    <source>
        <dbReference type="PROSITE" id="PS51819"/>
    </source>
</evidence>
<dbReference type="Gene3D" id="3.10.180.10">
    <property type="entry name" value="2,3-Dihydroxybiphenyl 1,2-Dioxygenase, domain 1"/>
    <property type="match status" value="1"/>
</dbReference>
<dbReference type="EMBL" id="CP060712">
    <property type="protein sequence ID" value="QNN50665.1"/>
    <property type="molecule type" value="Genomic_DNA"/>
</dbReference>
<protein>
    <submittedName>
        <fullName evidence="2">VOC family protein</fullName>
    </submittedName>
</protein>
<dbReference type="PANTHER" id="PTHR35908">
    <property type="entry name" value="HYPOTHETICAL FUSION PROTEIN"/>
    <property type="match status" value="1"/>
</dbReference>
<dbReference type="CDD" id="cd06587">
    <property type="entry name" value="VOC"/>
    <property type="match status" value="1"/>
</dbReference>
<dbReference type="SUPFAM" id="SSF54593">
    <property type="entry name" value="Glyoxalase/Bleomycin resistance protein/Dihydroxybiphenyl dioxygenase"/>
    <property type="match status" value="1"/>
</dbReference>
<dbReference type="Proteomes" id="UP000515976">
    <property type="component" value="Chromosome"/>
</dbReference>
<evidence type="ECO:0000313" key="2">
    <source>
        <dbReference type="EMBL" id="QNN50665.1"/>
    </source>
</evidence>